<dbReference type="VEuPathDB" id="FungiDB:ATCC64974_102370"/>
<name>A0A100IJ20_ASPNG</name>
<feature type="region of interest" description="Disordered" evidence="4">
    <location>
        <begin position="345"/>
        <end position="375"/>
    </location>
</feature>
<dbReference type="VEuPathDB" id="FungiDB:M747DRAFT_342723"/>
<dbReference type="CDD" id="cd00200">
    <property type="entry name" value="WD40"/>
    <property type="match status" value="1"/>
</dbReference>
<dbReference type="OMA" id="TIRTWPL"/>
<evidence type="ECO:0000256" key="2">
    <source>
        <dbReference type="ARBA" id="ARBA00022737"/>
    </source>
</evidence>
<protein>
    <submittedName>
        <fullName evidence="5">WD repeat protein</fullName>
    </submittedName>
</protein>
<dbReference type="PANTHER" id="PTHR19848">
    <property type="entry name" value="WD40 REPEAT PROTEIN"/>
    <property type="match status" value="1"/>
</dbReference>
<sequence length="375" mass="41437">MAQSSHRDDFFQTTAALDEQKRKDVKSQNTNGNPIRLQSKILAVAADPLSTGSVYVAQSGGTVRKVILETGETAALFKGPTAPVTSICFSPNGRLLFAGCWDKTIWSWDVESKEPKLRYEGHTDFVRSVISTRLQGQDVLVSGGADAQIIVFDIATGQRLAVMKGHAKGIQDLALDPISLDSDSSELIVFSAGSDRQIRQFDLSTGSKDLTGTEALLAHDTNVHKLFFDRDADLWTASADKTSKCLVREDSWKPNLTLTHPDYVRDVVVYEQGGWVVTACRDEEVRVWNRSTGQLYHTFSGHYEEVTGLVLLGSTVVSVSIDATIRQWSLKPDELEIAVAKAKKINEEDEEEQQNPGTMLTEEEERELAELMAED</sequence>
<feature type="compositionally biased region" description="Acidic residues" evidence="4">
    <location>
        <begin position="361"/>
        <end position="375"/>
    </location>
</feature>
<dbReference type="PANTHER" id="PTHR19848:SF8">
    <property type="entry name" value="F-BOX AND WD REPEAT DOMAIN CONTAINING 7"/>
    <property type="match status" value="1"/>
</dbReference>
<dbReference type="SMART" id="SM00320">
    <property type="entry name" value="WD40"/>
    <property type="match status" value="5"/>
</dbReference>
<dbReference type="VEuPathDB" id="FungiDB:An08g05050"/>
<proteinExistence type="predicted"/>
<dbReference type="PROSITE" id="PS50294">
    <property type="entry name" value="WD_REPEATS_REGION"/>
    <property type="match status" value="1"/>
</dbReference>
<evidence type="ECO:0000256" key="4">
    <source>
        <dbReference type="SAM" id="MobiDB-lite"/>
    </source>
</evidence>
<evidence type="ECO:0000256" key="1">
    <source>
        <dbReference type="ARBA" id="ARBA00022574"/>
    </source>
</evidence>
<evidence type="ECO:0000313" key="5">
    <source>
        <dbReference type="EMBL" id="GAQ41755.1"/>
    </source>
</evidence>
<dbReference type="VEuPathDB" id="FungiDB:ASPNIDRAFT2_1168799"/>
<dbReference type="Pfam" id="PF00400">
    <property type="entry name" value="WD40"/>
    <property type="match status" value="4"/>
</dbReference>
<dbReference type="PROSITE" id="PS50082">
    <property type="entry name" value="WD_REPEATS_2"/>
    <property type="match status" value="2"/>
</dbReference>
<evidence type="ECO:0000256" key="3">
    <source>
        <dbReference type="PROSITE-ProRule" id="PRU00221"/>
    </source>
</evidence>
<organism evidence="5 6">
    <name type="scientific">Aspergillus niger</name>
    <dbReference type="NCBI Taxonomy" id="5061"/>
    <lineage>
        <taxon>Eukaryota</taxon>
        <taxon>Fungi</taxon>
        <taxon>Dikarya</taxon>
        <taxon>Ascomycota</taxon>
        <taxon>Pezizomycotina</taxon>
        <taxon>Eurotiomycetes</taxon>
        <taxon>Eurotiomycetidae</taxon>
        <taxon>Eurotiales</taxon>
        <taxon>Aspergillaceae</taxon>
        <taxon>Aspergillus</taxon>
        <taxon>Aspergillus subgen. Circumdati</taxon>
    </lineage>
</organism>
<keyword evidence="1 3" id="KW-0853">WD repeat</keyword>
<dbReference type="InterPro" id="IPR015943">
    <property type="entry name" value="WD40/YVTN_repeat-like_dom_sf"/>
</dbReference>
<keyword evidence="2" id="KW-0677">Repeat</keyword>
<dbReference type="PaxDb" id="5061-CADANGAP00006700"/>
<dbReference type="InterPro" id="IPR036322">
    <property type="entry name" value="WD40_repeat_dom_sf"/>
</dbReference>
<accession>A0A100IJ20</accession>
<dbReference type="OrthoDB" id="6262491at2759"/>
<gene>
    <name evidence="5" type="ORF">ABL_04416</name>
</gene>
<reference evidence="6" key="1">
    <citation type="journal article" date="2016" name="Genome Announc.">
        <title>Draft genome sequence of Aspergillus niger strain An76.</title>
        <authorList>
            <person name="Gong W."/>
            <person name="Cheng Z."/>
            <person name="Zhang H."/>
            <person name="Liu L."/>
            <person name="Gao P."/>
            <person name="Wang L."/>
        </authorList>
    </citation>
    <scope>NUCLEOTIDE SEQUENCE [LARGE SCALE GENOMIC DNA]</scope>
    <source>
        <strain evidence="6">An76</strain>
    </source>
</reference>
<dbReference type="FunFam" id="2.130.10.10:FF:001196">
    <property type="entry name" value="WD repeat protein (AFU_orthologue AFUA_1G12380)"/>
    <property type="match status" value="1"/>
</dbReference>
<dbReference type="InterPro" id="IPR001680">
    <property type="entry name" value="WD40_rpt"/>
</dbReference>
<dbReference type="PROSITE" id="PS00678">
    <property type="entry name" value="WD_REPEATS_1"/>
    <property type="match status" value="1"/>
</dbReference>
<dbReference type="SUPFAM" id="SSF50978">
    <property type="entry name" value="WD40 repeat-like"/>
    <property type="match status" value="1"/>
</dbReference>
<dbReference type="EMBL" id="BCMY01000006">
    <property type="protein sequence ID" value="GAQ41755.1"/>
    <property type="molecule type" value="Genomic_DNA"/>
</dbReference>
<feature type="repeat" description="WD" evidence="3">
    <location>
        <begin position="257"/>
        <end position="298"/>
    </location>
</feature>
<dbReference type="Gene3D" id="2.130.10.10">
    <property type="entry name" value="YVTN repeat-like/Quinoprotein amine dehydrogenase"/>
    <property type="match status" value="2"/>
</dbReference>
<dbReference type="AlphaFoldDB" id="A0A100IJ20"/>
<dbReference type="InterPro" id="IPR019775">
    <property type="entry name" value="WD40_repeat_CS"/>
</dbReference>
<evidence type="ECO:0000313" key="6">
    <source>
        <dbReference type="Proteomes" id="UP000068243"/>
    </source>
</evidence>
<comment type="caution">
    <text evidence="5">The sequence shown here is derived from an EMBL/GenBank/DDBJ whole genome shotgun (WGS) entry which is preliminary data.</text>
</comment>
<dbReference type="Proteomes" id="UP000068243">
    <property type="component" value="Unassembled WGS sequence"/>
</dbReference>
<feature type="repeat" description="WD" evidence="3">
    <location>
        <begin position="77"/>
        <end position="118"/>
    </location>
</feature>